<sequence length="310" mass="34167">MSDSGRIRHYADFYGREADAAPHLPLWLVIGNCQAEALRSALDTVPDSPYRTVRVPPVHELESADLPYLAALLSRTSLLLSQPIRDDYRGLPVGTAQLAERLPAGAAVLRWPVIRYAGLYPFHVIVRRPTDRSVVPPVVPYHDLRTVAAALHGFSPLDPWDVEVTPAAFRAVAESSIAALAERELRDSDVAVSDVFATAGRDAAHAINHPGNTVLTVLADRILEARAVAGRVRLDGTPLLGSVYAPLEQRVLDALEIAGEARDTWCFHGESIDPERVHRVHMEWYRHNDDFPVLAVQRHGPTLEQLGLPR</sequence>
<evidence type="ECO:0000313" key="3">
    <source>
        <dbReference type="Proteomes" id="UP001651690"/>
    </source>
</evidence>
<comment type="caution">
    <text evidence="2">The sequence shown here is derived from an EMBL/GenBank/DDBJ whole genome shotgun (WGS) entry which is preliminary data.</text>
</comment>
<proteinExistence type="predicted"/>
<feature type="domain" description="Polysaccharide biosynthesis enzyme WcbI" evidence="1">
    <location>
        <begin position="26"/>
        <end position="226"/>
    </location>
</feature>
<name>A0ABT1M444_9MYCO</name>
<keyword evidence="3" id="KW-1185">Reference proteome</keyword>
<dbReference type="RefSeq" id="WP_255060955.1">
    <property type="nucleotide sequence ID" value="NZ_JANDBD010000006.1"/>
</dbReference>
<organism evidence="2 3">
    <name type="scientific">Mycolicibacterium arenosum</name>
    <dbReference type="NCBI Taxonomy" id="2952157"/>
    <lineage>
        <taxon>Bacteria</taxon>
        <taxon>Bacillati</taxon>
        <taxon>Actinomycetota</taxon>
        <taxon>Actinomycetes</taxon>
        <taxon>Mycobacteriales</taxon>
        <taxon>Mycobacteriaceae</taxon>
        <taxon>Mycolicibacterium</taxon>
    </lineage>
</organism>
<dbReference type="Pfam" id="PF18588">
    <property type="entry name" value="WcbI"/>
    <property type="match status" value="1"/>
</dbReference>
<gene>
    <name evidence="2" type="ORF">NM203_15710</name>
</gene>
<accession>A0ABT1M444</accession>
<dbReference type="Proteomes" id="UP001651690">
    <property type="component" value="Unassembled WGS sequence"/>
</dbReference>
<evidence type="ECO:0000313" key="2">
    <source>
        <dbReference type="EMBL" id="MCP9273635.1"/>
    </source>
</evidence>
<evidence type="ECO:0000259" key="1">
    <source>
        <dbReference type="Pfam" id="PF18588"/>
    </source>
</evidence>
<dbReference type="InterPro" id="IPR041307">
    <property type="entry name" value="WcbI"/>
</dbReference>
<reference evidence="2 3" key="1">
    <citation type="submission" date="2022-06" db="EMBL/GenBank/DDBJ databases">
        <title>Mycolicibacterium sp. CAU 1645 isolated from seawater.</title>
        <authorList>
            <person name="Kim W."/>
        </authorList>
    </citation>
    <scope>NUCLEOTIDE SEQUENCE [LARGE SCALE GENOMIC DNA]</scope>
    <source>
        <strain evidence="2 3">CAU 1645</strain>
    </source>
</reference>
<dbReference type="EMBL" id="JANDBD010000006">
    <property type="protein sequence ID" value="MCP9273635.1"/>
    <property type="molecule type" value="Genomic_DNA"/>
</dbReference>
<protein>
    <submittedName>
        <fullName evidence="2">WcbI family polysaccharide biosynthesis putative acetyltransferase</fullName>
    </submittedName>
</protein>
<dbReference type="Gene3D" id="3.40.50.12080">
    <property type="match status" value="1"/>
</dbReference>